<name>A0A4Q2UYJ4_FUSOX</name>
<proteinExistence type="predicted"/>
<evidence type="ECO:0000313" key="2">
    <source>
        <dbReference type="Proteomes" id="UP000290540"/>
    </source>
</evidence>
<evidence type="ECO:0000313" key="1">
    <source>
        <dbReference type="EMBL" id="RYC79635.1"/>
    </source>
</evidence>
<dbReference type="EMBL" id="MQTW01000567">
    <property type="protein sequence ID" value="RYC79635.1"/>
    <property type="molecule type" value="Genomic_DNA"/>
</dbReference>
<comment type="caution">
    <text evidence="1">The sequence shown here is derived from an EMBL/GenBank/DDBJ whole genome shotgun (WGS) entry which is preliminary data.</text>
</comment>
<reference evidence="1 2" key="1">
    <citation type="submission" date="2016-12" db="EMBL/GenBank/DDBJ databases">
        <title>Draft genome sequence of Fusarium oxysporum causing rot on Narcissus.</title>
        <authorList>
            <person name="Armitage A.D."/>
            <person name="Taylor A."/>
            <person name="Clarkson J.P."/>
            <person name="Harrison R.J."/>
            <person name="Jackson A.C."/>
        </authorList>
    </citation>
    <scope>NUCLEOTIDE SEQUENCE [LARGE SCALE GENOMIC DNA]</scope>
    <source>
        <strain evidence="1 2">N139</strain>
    </source>
</reference>
<dbReference type="Proteomes" id="UP000290540">
    <property type="component" value="Unassembled WGS sequence"/>
</dbReference>
<protein>
    <submittedName>
        <fullName evidence="1">Uncharacterized protein</fullName>
    </submittedName>
</protein>
<organism evidence="1 2">
    <name type="scientific">Fusarium oxysporum f. sp. narcissi</name>
    <dbReference type="NCBI Taxonomy" id="451672"/>
    <lineage>
        <taxon>Eukaryota</taxon>
        <taxon>Fungi</taxon>
        <taxon>Dikarya</taxon>
        <taxon>Ascomycota</taxon>
        <taxon>Pezizomycotina</taxon>
        <taxon>Sordariomycetes</taxon>
        <taxon>Hypocreomycetidae</taxon>
        <taxon>Hypocreales</taxon>
        <taxon>Nectriaceae</taxon>
        <taxon>Fusarium</taxon>
        <taxon>Fusarium oxysporum species complex</taxon>
    </lineage>
</organism>
<accession>A0A4Q2UYJ4</accession>
<dbReference type="AlphaFoldDB" id="A0A4Q2UYJ4"/>
<sequence length="110" mass="12455">MSAVTLRLQKVSQPRDLGWEWEITDQQGRKVGGISEYTLPSSTGEGNHCMIVVSRVHDEIRVEKVLPELHVLVIEWDDVEQRVAHRIGTGSVDEAAWVRAEPEWIKVTLA</sequence>
<gene>
    <name evidence="1" type="ORF">BFJ63_vAg17479</name>
</gene>